<dbReference type="SMART" id="SM00418">
    <property type="entry name" value="HTH_ARSR"/>
    <property type="match status" value="1"/>
</dbReference>
<dbReference type="Gene3D" id="1.10.10.10">
    <property type="entry name" value="Winged helix-like DNA-binding domain superfamily/Winged helix DNA-binding domain"/>
    <property type="match status" value="1"/>
</dbReference>
<dbReference type="SUPFAM" id="SSF46785">
    <property type="entry name" value="Winged helix' DNA-binding domain"/>
    <property type="match status" value="1"/>
</dbReference>
<dbReference type="PANTHER" id="PTHR43132:SF2">
    <property type="entry name" value="ARSENICAL RESISTANCE OPERON REPRESSOR ARSR-RELATED"/>
    <property type="match status" value="1"/>
</dbReference>
<evidence type="ECO:0000256" key="1">
    <source>
        <dbReference type="ARBA" id="ARBA00023015"/>
    </source>
</evidence>
<dbReference type="RefSeq" id="WP_380939894.1">
    <property type="nucleotide sequence ID" value="NZ_JBHUFC010000003.1"/>
</dbReference>
<proteinExistence type="predicted"/>
<evidence type="ECO:0000259" key="4">
    <source>
        <dbReference type="PROSITE" id="PS50987"/>
    </source>
</evidence>
<evidence type="ECO:0000256" key="2">
    <source>
        <dbReference type="ARBA" id="ARBA00023125"/>
    </source>
</evidence>
<gene>
    <name evidence="5" type="ORF">ACFSC3_08045</name>
</gene>
<dbReference type="PANTHER" id="PTHR43132">
    <property type="entry name" value="ARSENICAL RESISTANCE OPERON REPRESSOR ARSR-RELATED"/>
    <property type="match status" value="1"/>
</dbReference>
<organism evidence="5 6">
    <name type="scientific">Sphingomonas floccifaciens</name>
    <dbReference type="NCBI Taxonomy" id="1844115"/>
    <lineage>
        <taxon>Bacteria</taxon>
        <taxon>Pseudomonadati</taxon>
        <taxon>Pseudomonadota</taxon>
        <taxon>Alphaproteobacteria</taxon>
        <taxon>Sphingomonadales</taxon>
        <taxon>Sphingomonadaceae</taxon>
        <taxon>Sphingomonas</taxon>
    </lineage>
</organism>
<feature type="domain" description="HTH arsR-type" evidence="4">
    <location>
        <begin position="1"/>
        <end position="86"/>
    </location>
</feature>
<dbReference type="EMBL" id="JBHUFC010000003">
    <property type="protein sequence ID" value="MFD1787520.1"/>
    <property type="molecule type" value="Genomic_DNA"/>
</dbReference>
<dbReference type="InterPro" id="IPR011991">
    <property type="entry name" value="ArsR-like_HTH"/>
</dbReference>
<evidence type="ECO:0000313" key="6">
    <source>
        <dbReference type="Proteomes" id="UP001597283"/>
    </source>
</evidence>
<dbReference type="PROSITE" id="PS50987">
    <property type="entry name" value="HTH_ARSR_2"/>
    <property type="match status" value="1"/>
</dbReference>
<evidence type="ECO:0000256" key="3">
    <source>
        <dbReference type="ARBA" id="ARBA00023163"/>
    </source>
</evidence>
<reference evidence="6" key="1">
    <citation type="journal article" date="2019" name="Int. J. Syst. Evol. Microbiol.">
        <title>The Global Catalogue of Microorganisms (GCM) 10K type strain sequencing project: providing services to taxonomists for standard genome sequencing and annotation.</title>
        <authorList>
            <consortium name="The Broad Institute Genomics Platform"/>
            <consortium name="The Broad Institute Genome Sequencing Center for Infectious Disease"/>
            <person name="Wu L."/>
            <person name="Ma J."/>
        </authorList>
    </citation>
    <scope>NUCLEOTIDE SEQUENCE [LARGE SCALE GENOMIC DNA]</scope>
    <source>
        <strain evidence="6">Q85</strain>
    </source>
</reference>
<dbReference type="NCBIfam" id="NF033788">
    <property type="entry name" value="HTH_metalloreg"/>
    <property type="match status" value="1"/>
</dbReference>
<dbReference type="InterPro" id="IPR036390">
    <property type="entry name" value="WH_DNA-bd_sf"/>
</dbReference>
<dbReference type="InterPro" id="IPR051011">
    <property type="entry name" value="Metal_resp_trans_reg"/>
</dbReference>
<dbReference type="PRINTS" id="PR00778">
    <property type="entry name" value="HTHARSR"/>
</dbReference>
<keyword evidence="1" id="KW-0805">Transcription regulation</keyword>
<keyword evidence="2" id="KW-0238">DNA-binding</keyword>
<dbReference type="InterPro" id="IPR036388">
    <property type="entry name" value="WH-like_DNA-bd_sf"/>
</dbReference>
<dbReference type="InterPro" id="IPR001845">
    <property type="entry name" value="HTH_ArsR_DNA-bd_dom"/>
</dbReference>
<accession>A0ABW4NFG4</accession>
<dbReference type="CDD" id="cd00090">
    <property type="entry name" value="HTH_ARSR"/>
    <property type="match status" value="1"/>
</dbReference>
<sequence length="86" mass="8957">MFAALGQETRLSAFLSLQRAGHVGMASGDIAKELGVPHNTLSAHLAILVNAGLATSERRSRSIIYRAAPGASSSLMDVLLPQSPNS</sequence>
<keyword evidence="6" id="KW-1185">Reference proteome</keyword>
<dbReference type="Pfam" id="PF12840">
    <property type="entry name" value="HTH_20"/>
    <property type="match status" value="1"/>
</dbReference>
<dbReference type="Proteomes" id="UP001597283">
    <property type="component" value="Unassembled WGS sequence"/>
</dbReference>
<comment type="caution">
    <text evidence="5">The sequence shown here is derived from an EMBL/GenBank/DDBJ whole genome shotgun (WGS) entry which is preliminary data.</text>
</comment>
<protein>
    <submittedName>
        <fullName evidence="5">ArsR/SmtB family transcription factor</fullName>
    </submittedName>
</protein>
<keyword evidence="3" id="KW-0804">Transcription</keyword>
<name>A0ABW4NFG4_9SPHN</name>
<evidence type="ECO:0000313" key="5">
    <source>
        <dbReference type="EMBL" id="MFD1787520.1"/>
    </source>
</evidence>